<dbReference type="AlphaFoldDB" id="A0A6M7WVA4"/>
<dbReference type="GO" id="GO:0016491">
    <property type="term" value="F:oxidoreductase activity"/>
    <property type="evidence" value="ECO:0007669"/>
    <property type="project" value="InterPro"/>
</dbReference>
<dbReference type="Gene3D" id="3.30.365.10">
    <property type="entry name" value="Aldehyde oxidase/xanthine dehydrogenase, molybdopterin binding domain"/>
    <property type="match status" value="4"/>
</dbReference>
<evidence type="ECO:0000313" key="3">
    <source>
        <dbReference type="Proteomes" id="UP000503017"/>
    </source>
</evidence>
<dbReference type="RefSeq" id="WP_080680770.1">
    <property type="nucleotide sequence ID" value="NZ_CP033367.1"/>
</dbReference>
<dbReference type="EMBL" id="CP033367">
    <property type="protein sequence ID" value="QKD02921.1"/>
    <property type="molecule type" value="Genomic_DNA"/>
</dbReference>
<organism evidence="2 3">
    <name type="scientific">Mesorhizobium loti R88b</name>
    <dbReference type="NCBI Taxonomy" id="935548"/>
    <lineage>
        <taxon>Bacteria</taxon>
        <taxon>Pseudomonadati</taxon>
        <taxon>Pseudomonadota</taxon>
        <taxon>Alphaproteobacteria</taxon>
        <taxon>Hyphomicrobiales</taxon>
        <taxon>Phyllobacteriaceae</taxon>
        <taxon>Mesorhizobium</taxon>
    </lineage>
</organism>
<dbReference type="InterPro" id="IPR006311">
    <property type="entry name" value="TAT_signal"/>
</dbReference>
<gene>
    <name evidence="2" type="ORF">EB235_16570</name>
</gene>
<sequence>MGKPFSSPKTILSPKPGASRRAFLQGGGLLLGFAMLGAGIRPVLAATEPVEGDVSAAFAPDAFIRIGTDGKITFILPNIEMGQGTHTGEATLIAEELEVGLDQVSVVDAPPNDKLYATAALGGQATGGSTSMRATWESLRKAGATARMMLISAAAAQWSVPVSECAAKLGVVTHQPTGKQLAYGALADAAGKQPVPTDVKLKDPKDFELIGKSLRRVDTSGKVNGAVVYGIDVRVPDMKVATVAACPVFGGTLADVDDKAARAIPGVRDIVRLPNAVAVIGDHFWAAKKGLAALDITWNDGANARLGSADIMAALKTASAHKTPIMARKEGDVEGKLKAASKTVEAAYELPFLAHAPMEPINCVVHVRADECEIWVGTQVPTQAQSWAAQVTGFPLDKIIVHNHLIGGGFGRRLVAESVGQAVAIAKQVSYPVKVIWTREEDIQHDLYRPAYYDRISAGLGPDGLPTVWIDHVAGGSVLGNYIPGGWPDDKLDDDAVESAVKPPYDLPVIQVDWVRQDPPVPITWWRGVGPTHNVFVVESFMDELARAAGKDPVEYRRALTKNQPRAAGVLELVAEKSGWGSPMPAGSGRGISLHDAFGSYMAAVLEISVSPAGEITLHRAVVAVDCGIAINPNTVEAQIEGGLIFGLSAALYSGITFTNGRVDQSNFHDYRILRNNEAPAIEVYHVKSLESPGGIGETATVSAAPALANAIFAATGKRLRSLPIDRNQLKSDGTDKTSVSMMPPLSVPALAALAVIEEPGESASEAA</sequence>
<name>A0A6M7WVA4_RHILI</name>
<evidence type="ECO:0000259" key="1">
    <source>
        <dbReference type="SMART" id="SM01008"/>
    </source>
</evidence>
<dbReference type="Pfam" id="PF02738">
    <property type="entry name" value="MoCoBD_1"/>
    <property type="match status" value="1"/>
</dbReference>
<dbReference type="PROSITE" id="PS51318">
    <property type="entry name" value="TAT"/>
    <property type="match status" value="1"/>
</dbReference>
<dbReference type="InterPro" id="IPR012368">
    <property type="entry name" value="OxRdtase_Mopterin-bd_su_IorB"/>
</dbReference>
<feature type="domain" description="Aldehyde oxidase/xanthine dehydrogenase a/b hammerhead" evidence="1">
    <location>
        <begin position="224"/>
        <end position="302"/>
    </location>
</feature>
<dbReference type="InterPro" id="IPR000674">
    <property type="entry name" value="Ald_Oxase/Xan_DH_a/b"/>
</dbReference>
<accession>A0A6M7WVA4</accession>
<evidence type="ECO:0000313" key="2">
    <source>
        <dbReference type="EMBL" id="QKD02921.1"/>
    </source>
</evidence>
<dbReference type="PANTHER" id="PTHR47495">
    <property type="entry name" value="ALDEHYDE DEHYDROGENASE"/>
    <property type="match status" value="1"/>
</dbReference>
<proteinExistence type="predicted"/>
<dbReference type="SUPFAM" id="SSF56003">
    <property type="entry name" value="Molybdenum cofactor-binding domain"/>
    <property type="match status" value="2"/>
</dbReference>
<dbReference type="InterPro" id="IPR052516">
    <property type="entry name" value="N-heterocyclic_Hydroxylase"/>
</dbReference>
<dbReference type="PANTHER" id="PTHR47495:SF2">
    <property type="entry name" value="ALDEHYDE DEHYDROGENASE"/>
    <property type="match status" value="1"/>
</dbReference>
<dbReference type="InterPro" id="IPR046867">
    <property type="entry name" value="AldOxase/xan_DH_MoCoBD2"/>
</dbReference>
<dbReference type="InterPro" id="IPR008274">
    <property type="entry name" value="AldOxase/xan_DH_MoCoBD1"/>
</dbReference>
<reference evidence="2 3" key="1">
    <citation type="submission" date="2018-10" db="EMBL/GenBank/DDBJ databases">
        <authorList>
            <person name="Perry B.J."/>
            <person name="Sullivan J.T."/>
            <person name="Murphy R.J.T."/>
            <person name="Ramsay J.P."/>
            <person name="Ronson C.W."/>
        </authorList>
    </citation>
    <scope>NUCLEOTIDE SEQUENCE [LARGE SCALE GENOMIC DNA]</scope>
    <source>
        <strain evidence="2 3">R88b</strain>
    </source>
</reference>
<dbReference type="Pfam" id="PF20256">
    <property type="entry name" value="MoCoBD_2"/>
    <property type="match status" value="2"/>
</dbReference>
<protein>
    <submittedName>
        <fullName evidence="2">Xanthine dehydrogenase family protein molybdopterin-binding subunit</fullName>
    </submittedName>
</protein>
<dbReference type="Gene3D" id="3.90.1170.50">
    <property type="entry name" value="Aldehyde oxidase/xanthine dehydrogenase, a/b hammerhead"/>
    <property type="match status" value="1"/>
</dbReference>
<dbReference type="PIRSF" id="PIRSF036389">
    <property type="entry name" value="IOR_B"/>
    <property type="match status" value="1"/>
</dbReference>
<dbReference type="InterPro" id="IPR037165">
    <property type="entry name" value="AldOxase/xan_DH_Mopterin-bd_sf"/>
</dbReference>
<dbReference type="SMART" id="SM01008">
    <property type="entry name" value="Ald_Xan_dh_C"/>
    <property type="match status" value="1"/>
</dbReference>
<dbReference type="Proteomes" id="UP000503017">
    <property type="component" value="Chromosome"/>
</dbReference>